<feature type="compositionally biased region" description="Low complexity" evidence="3">
    <location>
        <begin position="1"/>
        <end position="10"/>
    </location>
</feature>
<dbReference type="AlphaFoldDB" id="A0A9X5FHT3"/>
<dbReference type="Pfam" id="PF00440">
    <property type="entry name" value="TetR_N"/>
    <property type="match status" value="1"/>
</dbReference>
<evidence type="ECO:0000313" key="5">
    <source>
        <dbReference type="EMBL" id="NKX92348.1"/>
    </source>
</evidence>
<dbReference type="GO" id="GO:0003677">
    <property type="term" value="F:DNA binding"/>
    <property type="evidence" value="ECO:0007669"/>
    <property type="project" value="UniProtKB-UniRule"/>
</dbReference>
<sequence>MPTTTPTDTADAPRRRARGEARHEALVAAAAAIIREEGPAALTHRSLAARAGLPLASTTYYFSSLEEILEVGGSVLAESWATNIREVLDDADAVAAATTGLRRAELITRALLPEGDDAVVRHHYEHLVSAGRTPALARSYASGRHRFDAAIADMLRTLGVDQPPALVLAAVDGGAVAALSEGRPVRPYVAALLVRLLAR</sequence>
<dbReference type="InterPro" id="IPR001647">
    <property type="entry name" value="HTH_TetR"/>
</dbReference>
<feature type="domain" description="HTH tetR-type" evidence="4">
    <location>
        <begin position="20"/>
        <end position="80"/>
    </location>
</feature>
<evidence type="ECO:0000259" key="4">
    <source>
        <dbReference type="PROSITE" id="PS50977"/>
    </source>
</evidence>
<feature type="compositionally biased region" description="Basic and acidic residues" evidence="3">
    <location>
        <begin position="11"/>
        <end position="20"/>
    </location>
</feature>
<feature type="region of interest" description="Disordered" evidence="3">
    <location>
        <begin position="1"/>
        <end position="20"/>
    </location>
</feature>
<protein>
    <submittedName>
        <fullName evidence="5">TetR family transcriptional regulator</fullName>
    </submittedName>
</protein>
<accession>A0A9X5FHT3</accession>
<dbReference type="InterPro" id="IPR009057">
    <property type="entry name" value="Homeodomain-like_sf"/>
</dbReference>
<evidence type="ECO:0000313" key="6">
    <source>
        <dbReference type="Proteomes" id="UP000774283"/>
    </source>
</evidence>
<evidence type="ECO:0000256" key="3">
    <source>
        <dbReference type="SAM" id="MobiDB-lite"/>
    </source>
</evidence>
<name>A0A9X5FHT3_9MICO</name>
<gene>
    <name evidence="5" type="ORF">HF995_03520</name>
</gene>
<feature type="DNA-binding region" description="H-T-H motif" evidence="2">
    <location>
        <begin position="43"/>
        <end position="62"/>
    </location>
</feature>
<comment type="caution">
    <text evidence="5">The sequence shown here is derived from an EMBL/GenBank/DDBJ whole genome shotgun (WGS) entry which is preliminary data.</text>
</comment>
<evidence type="ECO:0000256" key="1">
    <source>
        <dbReference type="ARBA" id="ARBA00023125"/>
    </source>
</evidence>
<dbReference type="Pfam" id="PF17940">
    <property type="entry name" value="TetR_C_31"/>
    <property type="match status" value="1"/>
</dbReference>
<organism evidence="5 6">
    <name type="scientific">Sanguibacter hominis ATCC BAA-789</name>
    <dbReference type="NCBI Taxonomy" id="1312740"/>
    <lineage>
        <taxon>Bacteria</taxon>
        <taxon>Bacillati</taxon>
        <taxon>Actinomycetota</taxon>
        <taxon>Actinomycetes</taxon>
        <taxon>Micrococcales</taxon>
        <taxon>Sanguibacteraceae</taxon>
        <taxon>Sanguibacter</taxon>
    </lineage>
</organism>
<dbReference type="SUPFAM" id="SSF46689">
    <property type="entry name" value="Homeodomain-like"/>
    <property type="match status" value="1"/>
</dbReference>
<dbReference type="Gene3D" id="1.10.357.10">
    <property type="entry name" value="Tetracycline Repressor, domain 2"/>
    <property type="match status" value="1"/>
</dbReference>
<keyword evidence="1 2" id="KW-0238">DNA-binding</keyword>
<reference evidence="5 6" key="1">
    <citation type="submission" date="2020-04" db="EMBL/GenBank/DDBJ databases">
        <title>MicrobeNet Type strains.</title>
        <authorList>
            <person name="Nicholson A.C."/>
        </authorList>
    </citation>
    <scope>NUCLEOTIDE SEQUENCE [LARGE SCALE GENOMIC DNA]</scope>
    <source>
        <strain evidence="5 6">ATCC BAA-789</strain>
    </source>
</reference>
<dbReference type="RefSeq" id="WP_168446390.1">
    <property type="nucleotide sequence ID" value="NZ_JAAXOW010000001.1"/>
</dbReference>
<dbReference type="EMBL" id="JAAXOW010000001">
    <property type="protein sequence ID" value="NKX92348.1"/>
    <property type="molecule type" value="Genomic_DNA"/>
</dbReference>
<dbReference type="Proteomes" id="UP000774283">
    <property type="component" value="Unassembled WGS sequence"/>
</dbReference>
<evidence type="ECO:0000256" key="2">
    <source>
        <dbReference type="PROSITE-ProRule" id="PRU00335"/>
    </source>
</evidence>
<dbReference type="InterPro" id="IPR041583">
    <property type="entry name" value="TetR_C_31"/>
</dbReference>
<keyword evidence="6" id="KW-1185">Reference proteome</keyword>
<proteinExistence type="predicted"/>
<dbReference type="PROSITE" id="PS50977">
    <property type="entry name" value="HTH_TETR_2"/>
    <property type="match status" value="1"/>
</dbReference>